<dbReference type="HOGENOM" id="CLU_407565_0_0_0"/>
<evidence type="ECO:0000313" key="2">
    <source>
        <dbReference type="EMBL" id="AHG92726.1"/>
    </source>
</evidence>
<organism evidence="2 3">
    <name type="scientific">Gemmatirosa kalamazoonensis</name>
    <dbReference type="NCBI Taxonomy" id="861299"/>
    <lineage>
        <taxon>Bacteria</taxon>
        <taxon>Pseudomonadati</taxon>
        <taxon>Gemmatimonadota</taxon>
        <taxon>Gemmatimonadia</taxon>
        <taxon>Gemmatimonadales</taxon>
        <taxon>Gemmatimonadaceae</taxon>
        <taxon>Gemmatirosa</taxon>
    </lineage>
</organism>
<reference evidence="2 3" key="1">
    <citation type="journal article" date="2014" name="Genome Announc.">
        <title>Genome Sequence and Methylome of Soil Bacterium Gemmatirosa kalamazoonensis KBS708T, a Member of the Rarely Cultivated Gemmatimonadetes Phylum.</title>
        <authorList>
            <person name="Debruyn J.M."/>
            <person name="Radosevich M."/>
            <person name="Wommack K.E."/>
            <person name="Polson S.W."/>
            <person name="Hauser L.J."/>
            <person name="Fawaz M.N."/>
            <person name="Korlach J."/>
            <person name="Tsai Y.C."/>
        </authorList>
    </citation>
    <scope>NUCLEOTIDE SEQUENCE [LARGE SCALE GENOMIC DNA]</scope>
    <source>
        <strain evidence="2 3">KBS708</strain>
        <plasmid evidence="3">Plasmid 1</plasmid>
    </source>
</reference>
<keyword evidence="3" id="KW-1185">Reference proteome</keyword>
<name>W0RPW0_9BACT</name>
<accession>W0RPW0</accession>
<gene>
    <name evidence="2" type="ORF">J421_5191</name>
</gene>
<protein>
    <submittedName>
        <fullName evidence="2">Uncharacterized protein</fullName>
    </submittedName>
</protein>
<dbReference type="Proteomes" id="UP000019151">
    <property type="component" value="Plasmid 1"/>
</dbReference>
<keyword evidence="1" id="KW-1133">Transmembrane helix</keyword>
<evidence type="ECO:0000313" key="3">
    <source>
        <dbReference type="Proteomes" id="UP000019151"/>
    </source>
</evidence>
<dbReference type="InParanoid" id="W0RPW0"/>
<keyword evidence="2" id="KW-0614">Plasmid</keyword>
<dbReference type="KEGG" id="gba:J421_5191"/>
<evidence type="ECO:0000256" key="1">
    <source>
        <dbReference type="SAM" id="Phobius"/>
    </source>
</evidence>
<proteinExistence type="predicted"/>
<dbReference type="AlphaFoldDB" id="W0RPW0"/>
<feature type="transmembrane region" description="Helical" evidence="1">
    <location>
        <begin position="167"/>
        <end position="188"/>
    </location>
</feature>
<keyword evidence="1" id="KW-0472">Membrane</keyword>
<feature type="transmembrane region" description="Helical" evidence="1">
    <location>
        <begin position="140"/>
        <end position="161"/>
    </location>
</feature>
<dbReference type="PATRIC" id="fig|861299.3.peg.5247"/>
<dbReference type="EMBL" id="CP007129">
    <property type="protein sequence ID" value="AHG92726.1"/>
    <property type="molecule type" value="Genomic_DNA"/>
</dbReference>
<keyword evidence="1" id="KW-0812">Transmembrane</keyword>
<geneLocation type="plasmid" evidence="2 3">
    <name>1</name>
</geneLocation>
<sequence>MQQVLAANRLIRLAAYAMRASQAVYVNFAGRLDEARTIAFLAPVLRKVRGSPTTLQHLLGASTLPRAAVSGALRRMLRPRGPVVRRADVAAPHATLVRGLAAGTLTAAPPKRPGTGLPTDAGAVQQLPPPPPVPTMPPGLAWLLAHAWLVIALLLAALVVLGLLTGLWMLALLLAVAGTAVVLALGALARRRLAEIATAEEAATAATAPAAIVRPADVAEAVRLAPARDAFRFVERDPVVPPDARPGTEVVTDVDATSTSPNAVRFTRVTTVTATRAGVDTVEARAFRTAATALERRLAIATIPEVARPTFDLAVARDKLRAAVEPLRAFPRRVAAGVRLVFDPAWLLQAEHLVPAMAYPDFDDPMYEKLRDLSSELLLPNLELIPPNSITLLETNPPFIEAYLAGLNYEFGKELLWREYPTDRRGSYFRQFWDVRGILAEPAGESAASASERGKDIAPLDTWLPDSALGSHRNPRRPPGEQLVLTVRGDLLKKYPNTLIYAQKAHPAPSPATLTGDPVLDAVIVPVASDADVAREIRFPVFKASVDPDIRFFGFDLTVEQARGADDPRTDADDWGYFFIIQQLPGEPRFGMDVTFTPDDDPATPLTWNDLAWTLFPDGHRFVDTTVLPQGFVPAGPGESLSQWGSDSARMATILFQSPVMIAVHAREMLAGEP</sequence>